<dbReference type="Pfam" id="PF13302">
    <property type="entry name" value="Acetyltransf_3"/>
    <property type="match status" value="1"/>
</dbReference>
<evidence type="ECO:0000259" key="1">
    <source>
        <dbReference type="PROSITE" id="PS51186"/>
    </source>
</evidence>
<sequence>MDPVTLTTDRLLLRTVGPHDTDAVFRAVQDPDILRWTTIPSPYLPEHASSFTEQLVPDGWADGTMFTFGVFLPEGEDLVGMLGLTMRALGVAEVGFWTAKEHRGKGYTTEAVLTAVRWSFTEASIDRVEWRAEVGNHASRAVAERAGFTMEGTQRSALNNKGVRRDCWVASLLPSDLGLPSTAPYLPAQPQQP</sequence>
<dbReference type="SUPFAM" id="SSF55729">
    <property type="entry name" value="Acyl-CoA N-acyltransferases (Nat)"/>
    <property type="match status" value="1"/>
</dbReference>
<dbReference type="PANTHER" id="PTHR43441:SF10">
    <property type="entry name" value="ACETYLTRANSFERASE"/>
    <property type="match status" value="1"/>
</dbReference>
<feature type="domain" description="N-acetyltransferase" evidence="1">
    <location>
        <begin position="23"/>
        <end position="174"/>
    </location>
</feature>
<organism evidence="2 3">
    <name type="scientific">Streptomyces cinnabarinus</name>
    <dbReference type="NCBI Taxonomy" id="67287"/>
    <lineage>
        <taxon>Bacteria</taxon>
        <taxon>Bacillati</taxon>
        <taxon>Actinomycetota</taxon>
        <taxon>Actinomycetes</taxon>
        <taxon>Kitasatosporales</taxon>
        <taxon>Streptomycetaceae</taxon>
        <taxon>Streptomyces</taxon>
    </lineage>
</organism>
<dbReference type="InterPro" id="IPR016181">
    <property type="entry name" value="Acyl_CoA_acyltransferase"/>
</dbReference>
<evidence type="ECO:0000313" key="3">
    <source>
        <dbReference type="Proteomes" id="UP001164439"/>
    </source>
</evidence>
<gene>
    <name evidence="2" type="ORF">STRCI_003354</name>
</gene>
<dbReference type="InterPro" id="IPR000182">
    <property type="entry name" value="GNAT_dom"/>
</dbReference>
<evidence type="ECO:0000313" key="2">
    <source>
        <dbReference type="EMBL" id="WAZ22131.1"/>
    </source>
</evidence>
<reference evidence="2" key="1">
    <citation type="submission" date="2022-12" db="EMBL/GenBank/DDBJ databases">
        <authorList>
            <person name="Ruckert C."/>
            <person name="Busche T."/>
            <person name="Kalinowski J."/>
            <person name="Wittmann C."/>
        </authorList>
    </citation>
    <scope>NUCLEOTIDE SEQUENCE</scope>
    <source>
        <strain evidence="2">DSM 40467</strain>
    </source>
</reference>
<dbReference type="EMBL" id="CP114413">
    <property type="protein sequence ID" value="WAZ22131.1"/>
    <property type="molecule type" value="Genomic_DNA"/>
</dbReference>
<dbReference type="RefSeq" id="WP_269659759.1">
    <property type="nucleotide sequence ID" value="NZ_CP114413.1"/>
</dbReference>
<dbReference type="Proteomes" id="UP001164439">
    <property type="component" value="Chromosome"/>
</dbReference>
<accession>A0ABY7KGR3</accession>
<proteinExistence type="predicted"/>
<protein>
    <submittedName>
        <fullName evidence="2">GNAT family N-acetyltransferase</fullName>
    </submittedName>
</protein>
<dbReference type="PROSITE" id="PS51186">
    <property type="entry name" value="GNAT"/>
    <property type="match status" value="1"/>
</dbReference>
<keyword evidence="3" id="KW-1185">Reference proteome</keyword>
<name>A0ABY7KGR3_9ACTN</name>
<dbReference type="Gene3D" id="3.40.630.30">
    <property type="match status" value="1"/>
</dbReference>
<dbReference type="InterPro" id="IPR051908">
    <property type="entry name" value="Ribosomal_N-acetyltransferase"/>
</dbReference>
<dbReference type="PANTHER" id="PTHR43441">
    <property type="entry name" value="RIBOSOMAL-PROTEIN-SERINE ACETYLTRANSFERASE"/>
    <property type="match status" value="1"/>
</dbReference>